<proteinExistence type="predicted"/>
<dbReference type="Proteomes" id="UP000641454">
    <property type="component" value="Unassembled WGS sequence"/>
</dbReference>
<name>A0A923N1J5_9FLAO</name>
<dbReference type="RefSeq" id="WP_187021759.1">
    <property type="nucleotide sequence ID" value="NZ_JACRUL010000095.1"/>
</dbReference>
<dbReference type="EMBL" id="JACRUL010000095">
    <property type="protein sequence ID" value="MBC5846258.1"/>
    <property type="molecule type" value="Genomic_DNA"/>
</dbReference>
<accession>A0A923N1J5</accession>
<evidence type="ECO:0000313" key="2">
    <source>
        <dbReference type="Proteomes" id="UP000641454"/>
    </source>
</evidence>
<organism evidence="1 2">
    <name type="scientific">Flavobacterium muglaense</name>
    <dbReference type="NCBI Taxonomy" id="2764716"/>
    <lineage>
        <taxon>Bacteria</taxon>
        <taxon>Pseudomonadati</taxon>
        <taxon>Bacteroidota</taxon>
        <taxon>Flavobacteriia</taxon>
        <taxon>Flavobacteriales</taxon>
        <taxon>Flavobacteriaceae</taxon>
        <taxon>Flavobacterium</taxon>
    </lineage>
</organism>
<gene>
    <name evidence="1" type="ORF">H8R25_17730</name>
</gene>
<reference evidence="1 2" key="1">
    <citation type="submission" date="2020-08" db="EMBL/GenBank/DDBJ databases">
        <title>Description of novel Flavobacterium F-392 isolate.</title>
        <authorList>
            <person name="Saticioglu I.B."/>
            <person name="Duman M."/>
            <person name="Altun S."/>
        </authorList>
    </citation>
    <scope>NUCLEOTIDE SEQUENCE [LARGE SCALE GENOMIC DNA]</scope>
    <source>
        <strain evidence="1 2">F-392</strain>
    </source>
</reference>
<evidence type="ECO:0000313" key="1">
    <source>
        <dbReference type="EMBL" id="MBC5846258.1"/>
    </source>
</evidence>
<dbReference type="AlphaFoldDB" id="A0A923N1J5"/>
<keyword evidence="2" id="KW-1185">Reference proteome</keyword>
<comment type="caution">
    <text evidence="1">The sequence shown here is derived from an EMBL/GenBank/DDBJ whole genome shotgun (WGS) entry which is preliminary data.</text>
</comment>
<sequence length="180" mass="20211">MFSRSVTAPSLYWNQENADLSVRYLTDVVENASIPLQFKAGKDGSFEMTFDEHIANVTTFLLEDKKTKTIQDLNLTASYKFNAAVNDAADRFVLHFSPVTVEPVNLPALIYYDGNQIVVDLTNVEQKTTVAIYDVAGRRLIEKAVDGKLIHRFVMSNKNLIYIVVASSNGKLISRKVLVY</sequence>
<evidence type="ECO:0008006" key="3">
    <source>
        <dbReference type="Google" id="ProtNLM"/>
    </source>
</evidence>
<protein>
    <recommendedName>
        <fullName evidence="3">T9SS type A sorting domain-containing protein</fullName>
    </recommendedName>
</protein>